<evidence type="ECO:0000259" key="1">
    <source>
        <dbReference type="Pfam" id="PF04230"/>
    </source>
</evidence>
<reference evidence="3" key="1">
    <citation type="submission" date="2018-06" db="EMBL/GenBank/DDBJ databases">
        <title>Description of Blautia argi sp. nov., a new anaerobic isolated from dog feces.</title>
        <authorList>
            <person name="Chang Y.-H."/>
            <person name="Paek J."/>
            <person name="Shin Y."/>
        </authorList>
    </citation>
    <scope>NUCLEOTIDE SEQUENCE [LARGE SCALE GENOMIC DNA]</scope>
    <source>
        <strain evidence="3">KCTC 15426</strain>
    </source>
</reference>
<feature type="domain" description="Polysaccharide pyruvyl transferase" evidence="1">
    <location>
        <begin position="91"/>
        <end position="300"/>
    </location>
</feature>
<organism evidence="2 3">
    <name type="scientific">Blautia argi</name>
    <dbReference type="NCBI Taxonomy" id="1912897"/>
    <lineage>
        <taxon>Bacteria</taxon>
        <taxon>Bacillati</taxon>
        <taxon>Bacillota</taxon>
        <taxon>Clostridia</taxon>
        <taxon>Lachnospirales</taxon>
        <taxon>Lachnospiraceae</taxon>
        <taxon>Blautia</taxon>
    </lineage>
</organism>
<protein>
    <recommendedName>
        <fullName evidence="1">Polysaccharide pyruvyl transferase domain-containing protein</fullName>
    </recommendedName>
</protein>
<dbReference type="KEGG" id="blau:DQQ01_10495"/>
<dbReference type="RefSeq" id="WP_111919995.1">
    <property type="nucleotide sequence ID" value="NZ_CP030280.1"/>
</dbReference>
<evidence type="ECO:0000313" key="3">
    <source>
        <dbReference type="Proteomes" id="UP000250003"/>
    </source>
</evidence>
<dbReference type="EMBL" id="CP030280">
    <property type="protein sequence ID" value="AWY98507.1"/>
    <property type="molecule type" value="Genomic_DNA"/>
</dbReference>
<name>A0A2Z4UC60_9FIRM</name>
<sequence length="309" mass="35866">MTGKEHLWSLLNTEKGKEIFEKVRPQMKLCKEAPLDFAVKYNGQLVRPNKAHPGRKFFFNHLEKDGYHKSLWYGQKWRYDVGLVGWWFAANYGSVLTYFALGKILDDMNLLAIMLRIPKLDGGQWEPVTENNIKFMEKHFPVSKERSIDEMQECNRFCDSFMVGSDQLWVQSYVGLVGYTFFLDFVDENKKKLAYATSLGYAEYKGTDEEKAIASAYLQQFDDISVRESSGEEICHKSFGVEAVRRLDPVFLCDIKHYDELASQAKVETEGEYMLCYILDPTPEKKEAVKYLEEKLGTKGKSSFRYENL</sequence>
<dbReference type="Proteomes" id="UP000250003">
    <property type="component" value="Chromosome"/>
</dbReference>
<accession>A0A2Z4UC60</accession>
<dbReference type="AlphaFoldDB" id="A0A2Z4UC60"/>
<dbReference type="OrthoDB" id="9799278at2"/>
<dbReference type="Pfam" id="PF04230">
    <property type="entry name" value="PS_pyruv_trans"/>
    <property type="match status" value="1"/>
</dbReference>
<keyword evidence="3" id="KW-1185">Reference proteome</keyword>
<evidence type="ECO:0000313" key="2">
    <source>
        <dbReference type="EMBL" id="AWY98507.1"/>
    </source>
</evidence>
<proteinExistence type="predicted"/>
<dbReference type="InterPro" id="IPR007345">
    <property type="entry name" value="Polysacch_pyruvyl_Trfase"/>
</dbReference>
<gene>
    <name evidence="2" type="ORF">DQQ01_10495</name>
</gene>